<evidence type="ECO:0000256" key="1">
    <source>
        <dbReference type="ARBA" id="ARBA00006611"/>
    </source>
</evidence>
<reference evidence="3 4" key="1">
    <citation type="submission" date="2021-05" db="EMBL/GenBank/DDBJ databases">
        <title>Complete genome of Nocardioides aquaticus KCTC 9944T isolated from meromictic and hypersaline Ekho Lake, Antarctica.</title>
        <authorList>
            <person name="Hwang K."/>
            <person name="Kim K.M."/>
            <person name="Choe H."/>
        </authorList>
    </citation>
    <scope>NUCLEOTIDE SEQUENCE [LARGE SCALE GENOMIC DNA]</scope>
    <source>
        <strain evidence="3 4">KCTC 9944</strain>
    </source>
</reference>
<dbReference type="CDD" id="cd01130">
    <property type="entry name" value="VirB11-like_ATPase"/>
    <property type="match status" value="1"/>
</dbReference>
<sequence length="453" mass="49980">MERSEARSDVLSLDHALLRRLQVRVGDLLEADLSERRRRHQPPLSEEDTDAFKAELAHRVVDEHARSQAEGGLGQMSWEDTQDLVNALKNRLYGAGSLEALLRDERIEEIDVNGWQNVFVDYTNGVRAKVAPVFASNEELIETIQTLAAHEGLSGRSFDSANPHVNFRLGSARVQAVMAVSTAPVIAIRLHHRHMRYMLKDLVANGTIDQPLADFFAAAVRAKKNLMIGGETSAGKTVLLRALAAEIGPEERLITIERALELGLEDDVEAHPDTVVMEERLANAEGEGAVPMRELVTISKRMRPDRVIVGEVLGDEALVMLNAMMQGNDGSLSTIHANSSEGIVENIIAYAVQAPERLPRAATVSMIASGLDFLVFARRYRGEGAQRRVVHSVREIVGYDEHGLKTNEIFRPGPDGMAVRDEPVAINCIEALREVGYRDPGQWDDLGSSRGWV</sequence>
<keyword evidence="4" id="KW-1185">Reference proteome</keyword>
<dbReference type="InterPro" id="IPR001482">
    <property type="entry name" value="T2SS/T4SS_dom"/>
</dbReference>
<dbReference type="PANTHER" id="PTHR30486:SF6">
    <property type="entry name" value="TYPE IV PILUS RETRACTATION ATPASE PILT"/>
    <property type="match status" value="1"/>
</dbReference>
<dbReference type="InterPro" id="IPR027417">
    <property type="entry name" value="P-loop_NTPase"/>
</dbReference>
<dbReference type="SUPFAM" id="SSF52540">
    <property type="entry name" value="P-loop containing nucleoside triphosphate hydrolases"/>
    <property type="match status" value="1"/>
</dbReference>
<dbReference type="Pfam" id="PF00437">
    <property type="entry name" value="T2SSE"/>
    <property type="match status" value="1"/>
</dbReference>
<evidence type="ECO:0000259" key="2">
    <source>
        <dbReference type="Pfam" id="PF00437"/>
    </source>
</evidence>
<dbReference type="PANTHER" id="PTHR30486">
    <property type="entry name" value="TWITCHING MOTILITY PROTEIN PILT"/>
    <property type="match status" value="1"/>
</dbReference>
<feature type="domain" description="Bacterial type II secretion system protein E" evidence="2">
    <location>
        <begin position="96"/>
        <end position="366"/>
    </location>
</feature>
<evidence type="ECO:0000313" key="3">
    <source>
        <dbReference type="EMBL" id="QVT79281.1"/>
    </source>
</evidence>
<dbReference type="Proteomes" id="UP000679307">
    <property type="component" value="Chromosome"/>
</dbReference>
<protein>
    <submittedName>
        <fullName evidence="3">Conjugal transfer protein</fullName>
    </submittedName>
</protein>
<dbReference type="Gene3D" id="3.40.50.300">
    <property type="entry name" value="P-loop containing nucleotide triphosphate hydrolases"/>
    <property type="match status" value="1"/>
</dbReference>
<accession>A0ABX8EFJ2</accession>
<proteinExistence type="inferred from homology"/>
<dbReference type="InterPro" id="IPR050921">
    <property type="entry name" value="T4SS_GSP_E_ATPase"/>
</dbReference>
<evidence type="ECO:0000313" key="4">
    <source>
        <dbReference type="Proteomes" id="UP000679307"/>
    </source>
</evidence>
<dbReference type="EMBL" id="CP075371">
    <property type="protein sequence ID" value="QVT79281.1"/>
    <property type="molecule type" value="Genomic_DNA"/>
</dbReference>
<gene>
    <name evidence="3" type="ORF">ENKNEFLB_01662</name>
</gene>
<dbReference type="RefSeq" id="WP_214058756.1">
    <property type="nucleotide sequence ID" value="NZ_BAAAHS010000082.1"/>
</dbReference>
<comment type="similarity">
    <text evidence="1">Belongs to the GSP E family.</text>
</comment>
<organism evidence="3 4">
    <name type="scientific">Nocardioides aquaticus</name>
    <dbReference type="NCBI Taxonomy" id="160826"/>
    <lineage>
        <taxon>Bacteria</taxon>
        <taxon>Bacillati</taxon>
        <taxon>Actinomycetota</taxon>
        <taxon>Actinomycetes</taxon>
        <taxon>Propionibacteriales</taxon>
        <taxon>Nocardioidaceae</taxon>
        <taxon>Nocardioides</taxon>
    </lineage>
</organism>
<dbReference type="Gene3D" id="3.30.450.380">
    <property type="match status" value="1"/>
</dbReference>
<name>A0ABX8EFJ2_9ACTN</name>